<dbReference type="InterPro" id="IPR024562">
    <property type="entry name" value="YqhG"/>
</dbReference>
<organism evidence="1 2">
    <name type="scientific">Marininema halotolerans</name>
    <dbReference type="NCBI Taxonomy" id="1155944"/>
    <lineage>
        <taxon>Bacteria</taxon>
        <taxon>Bacillati</taxon>
        <taxon>Bacillota</taxon>
        <taxon>Bacilli</taxon>
        <taxon>Bacillales</taxon>
        <taxon>Thermoactinomycetaceae</taxon>
        <taxon>Marininema</taxon>
    </lineage>
</organism>
<protein>
    <recommendedName>
        <fullName evidence="3">YqhG</fullName>
    </recommendedName>
</protein>
<name>A0A1I6R3H5_9BACL</name>
<dbReference type="EMBL" id="FPAA01000004">
    <property type="protein sequence ID" value="SFS59048.1"/>
    <property type="molecule type" value="Genomic_DNA"/>
</dbReference>
<dbReference type="OrthoDB" id="2433584at2"/>
<proteinExistence type="predicted"/>
<dbReference type="Pfam" id="PF11079">
    <property type="entry name" value="YqhG"/>
    <property type="match status" value="1"/>
</dbReference>
<evidence type="ECO:0000313" key="2">
    <source>
        <dbReference type="Proteomes" id="UP000198660"/>
    </source>
</evidence>
<reference evidence="2" key="1">
    <citation type="submission" date="2016-10" db="EMBL/GenBank/DDBJ databases">
        <authorList>
            <person name="Varghese N."/>
            <person name="Submissions S."/>
        </authorList>
    </citation>
    <scope>NUCLEOTIDE SEQUENCE [LARGE SCALE GENOMIC DNA]</scope>
    <source>
        <strain evidence="2">DSM 45789</strain>
    </source>
</reference>
<evidence type="ECO:0008006" key="3">
    <source>
        <dbReference type="Google" id="ProtNLM"/>
    </source>
</evidence>
<gene>
    <name evidence="1" type="ORF">SAMN05444972_10464</name>
</gene>
<dbReference type="AlphaFoldDB" id="A0A1I6R3H5"/>
<sequence>MEPNQVRSLTLRYLEAYDCHMIEKHPDYIETRLSIEVDKDIIQRPFYWMYVEKMGLEPQPATLLFTFEPGKAPSGVREDLLTSGAPRFQQMLRSARNHGRFVRLYEDKRPRLLKEGSLPYEPWLVLHYQVSFLCDRKKDHLISLGIDLRTGAISEGFDQQLQGRDWTHKLPDRRHTLPSILSIPEAVGELEYWLQGWIENQDLTWADQAMDQLNQELAQLHAFYPEEWRMSDELHEEKKQRLRESIWQYHPRVEVETVSAGLFYLTPTHP</sequence>
<evidence type="ECO:0000313" key="1">
    <source>
        <dbReference type="EMBL" id="SFS59048.1"/>
    </source>
</evidence>
<keyword evidence="2" id="KW-1185">Reference proteome</keyword>
<dbReference type="Proteomes" id="UP000198660">
    <property type="component" value="Unassembled WGS sequence"/>
</dbReference>
<accession>A0A1I6R3H5</accession>
<dbReference type="RefSeq" id="WP_091835563.1">
    <property type="nucleotide sequence ID" value="NZ_FPAA01000004.1"/>
</dbReference>